<keyword evidence="3" id="KW-0614">Plasmid</keyword>
<evidence type="ECO:0000313" key="5">
    <source>
        <dbReference type="Proteomes" id="UP001231166"/>
    </source>
</evidence>
<dbReference type="Proteomes" id="UP001066327">
    <property type="component" value="Unassembled WGS sequence"/>
</dbReference>
<reference evidence="2" key="1">
    <citation type="submission" date="2022-12" db="EMBL/GenBank/DDBJ databases">
        <authorList>
            <person name="Krivoruchko A.V."/>
            <person name="Elkin A."/>
        </authorList>
    </citation>
    <scope>NUCLEOTIDE SEQUENCE</scope>
    <source>
        <strain evidence="2">IEGM 249</strain>
    </source>
</reference>
<protein>
    <submittedName>
        <fullName evidence="3">Uncharacterized protein</fullName>
    </submittedName>
</protein>
<sequence>MTPGGFQSSTFRDRNGMRSPASAPMPAPAPDADPLTDVGIDLASLLGEGSADVSTLEIDGGISGSGGVQMSAGVEASVSTPAGIPQVSAGVGGQFAAEGEFDTYGSYEDVDVSTDADAGTTDVSTEVIDGGASGEAGIEVGGEFGVDFQPVNGGIPEIGIEAGGEFGTYGGYDVHGGYEAIDAHRQSEDAYVG</sequence>
<name>A0AAX3YT07_RHOOP</name>
<dbReference type="EMBL" id="JAPWIS010000017">
    <property type="protein sequence ID" value="MCZ4587716.1"/>
    <property type="molecule type" value="Genomic_DNA"/>
</dbReference>
<keyword evidence="4" id="KW-1185">Reference proteome</keyword>
<dbReference type="RefSeq" id="WP_269592062.1">
    <property type="nucleotide sequence ID" value="NZ_CP130954.1"/>
</dbReference>
<organism evidence="3 5">
    <name type="scientific">Rhodococcus opacus</name>
    <name type="common">Nocardia opaca</name>
    <dbReference type="NCBI Taxonomy" id="37919"/>
    <lineage>
        <taxon>Bacteria</taxon>
        <taxon>Bacillati</taxon>
        <taxon>Actinomycetota</taxon>
        <taxon>Actinomycetes</taxon>
        <taxon>Mycobacteriales</taxon>
        <taxon>Nocardiaceae</taxon>
        <taxon>Rhodococcus</taxon>
    </lineage>
</organism>
<gene>
    <name evidence="2" type="ORF">O4328_29180</name>
    <name evidence="3" type="ORF">Q5707_38660</name>
</gene>
<accession>A0AAX3YT07</accession>
<evidence type="ECO:0000313" key="4">
    <source>
        <dbReference type="Proteomes" id="UP001066327"/>
    </source>
</evidence>
<geneLocation type="plasmid" evidence="3 5">
    <name>pRho-VOC14-C342</name>
</geneLocation>
<reference evidence="3" key="2">
    <citation type="submission" date="2023-07" db="EMBL/GenBank/DDBJ databases">
        <title>Genomic analysis of Rhodococcus opacus VOC-14 with glycol ethers degradation activity.</title>
        <authorList>
            <person name="Narkevich D.A."/>
            <person name="Hlushen A.M."/>
            <person name="Akhremchuk A.E."/>
            <person name="Sikolenko M.A."/>
            <person name="Valentovich L.N."/>
        </authorList>
    </citation>
    <scope>NUCLEOTIDE SEQUENCE</scope>
    <source>
        <strain evidence="3">VOC-14</strain>
        <plasmid evidence="3">pRho-VOC14-C342</plasmid>
    </source>
</reference>
<dbReference type="EMBL" id="CP130954">
    <property type="protein sequence ID" value="WLF51289.1"/>
    <property type="molecule type" value="Genomic_DNA"/>
</dbReference>
<evidence type="ECO:0000313" key="3">
    <source>
        <dbReference type="EMBL" id="WLF51289.1"/>
    </source>
</evidence>
<evidence type="ECO:0000313" key="2">
    <source>
        <dbReference type="EMBL" id="MCZ4587716.1"/>
    </source>
</evidence>
<dbReference type="AlphaFoldDB" id="A0AAX3YT07"/>
<feature type="compositionally biased region" description="Polar residues" evidence="1">
    <location>
        <begin position="1"/>
        <end position="10"/>
    </location>
</feature>
<dbReference type="Proteomes" id="UP001231166">
    <property type="component" value="Plasmid pRho-VOC14-C342"/>
</dbReference>
<proteinExistence type="predicted"/>
<feature type="region of interest" description="Disordered" evidence="1">
    <location>
        <begin position="1"/>
        <end position="34"/>
    </location>
</feature>
<evidence type="ECO:0000256" key="1">
    <source>
        <dbReference type="SAM" id="MobiDB-lite"/>
    </source>
</evidence>